<dbReference type="OrthoDB" id="372571at2759"/>
<feature type="region of interest" description="Disordered" evidence="1">
    <location>
        <begin position="345"/>
        <end position="383"/>
    </location>
</feature>
<evidence type="ECO:0000313" key="4">
    <source>
        <dbReference type="Proteomes" id="UP000220797"/>
    </source>
</evidence>
<reference evidence="3" key="1">
    <citation type="submission" date="2015-04" db="EMBL/GenBank/DDBJ databases">
        <authorList>
            <consortium name="Pathogen Informatics"/>
        </authorList>
    </citation>
    <scope>NUCLEOTIDE SEQUENCE [LARGE SCALE GENOMIC DNA]</scope>
    <source>
        <strain evidence="3">8A</strain>
    </source>
</reference>
<evidence type="ECO:0000256" key="2">
    <source>
        <dbReference type="SAM" id="Phobius"/>
    </source>
</evidence>
<dbReference type="VEuPathDB" id="PlasmoDB:PGAL8A_00531000"/>
<dbReference type="AlphaFoldDB" id="A0A1J1GZ50"/>
<keyword evidence="2" id="KW-1133">Transmembrane helix</keyword>
<keyword evidence="4" id="KW-1185">Reference proteome</keyword>
<feature type="transmembrane region" description="Helical" evidence="2">
    <location>
        <begin position="6"/>
        <end position="24"/>
    </location>
</feature>
<gene>
    <name evidence="3" type="ORF">PGAL8A_00531000</name>
</gene>
<dbReference type="EMBL" id="CVMV01000110">
    <property type="protein sequence ID" value="CRG97733.1"/>
    <property type="molecule type" value="Genomic_DNA"/>
</dbReference>
<sequence>MFKKYFLFLTVSIFSIILVLFKKVKHEKFNLKYSKNSECYLNNEICSDDDSNFKNNREYDIVNYNSIHNNKYKDAISHILYPLFSETNNETKIEQIISLFLEFFENTKFFFIISFRSILNILDSYGILLISLIKLLFLWFIIIEPYMILLFFKLKKFYLNSNYKTKKYIIYIITVLSAFSYLVHAGVVKYFLIRISNFYELFIKKLFKINKFLFNIFPYIVSLLLYTIIIKTVSISIISFFIYSFFFPFPSIYSLIIIIKYIYLPNINECVISSLSENNYLANNTDDAYDNPINSESGNINIDDESIDNERIDNELEENKKTTKINREIKKDNKKIEIKKIKKEQEEEKENKKKVTDKEQYNEEKKEEVNKKSKKKNNTNVEKRNEIKEIEKISFKNNSENKLVPQIKNEKPIEPFSNKQSDYKITKLFKKNEKNNIFYYDVSFLLEYWLFINILKFLNLLFFFNTYNKILFLYEYFILFVIIINISEKLHEFLFIKNYKSSILVRILKKILVNIVDFILYFLFNIRIKNEEKQGVKQNDDCDFQYIHRSNLLIKLSKIIKKKIKLNETVKLIFSFLKSVITENVTESVKLPFYIKFSINLLIYMPQLILLIFPTFVLKIYFAYFFYIFPIFGSLKCLEKKNSFHDKIYFICYFFFYNIASVTVNHTFFKFLPLHNLYKILITISIQTILKYIFNVLKIKN</sequence>
<feature type="transmembrane region" description="Helical" evidence="2">
    <location>
        <begin position="168"/>
        <end position="192"/>
    </location>
</feature>
<keyword evidence="2" id="KW-0812">Transmembrane</keyword>
<keyword evidence="2" id="KW-0472">Membrane</keyword>
<comment type="caution">
    <text evidence="3">The sequence shown here is derived from an EMBL/GenBank/DDBJ whole genome shotgun (WGS) entry which is preliminary data.</text>
</comment>
<evidence type="ECO:0000256" key="1">
    <source>
        <dbReference type="SAM" id="MobiDB-lite"/>
    </source>
</evidence>
<dbReference type="GeneID" id="39733843"/>
<feature type="transmembrane region" description="Helical" evidence="2">
    <location>
        <begin position="235"/>
        <end position="259"/>
    </location>
</feature>
<feature type="transmembrane region" description="Helical" evidence="2">
    <location>
        <begin position="125"/>
        <end position="148"/>
    </location>
</feature>
<dbReference type="Proteomes" id="UP000220797">
    <property type="component" value="Unassembled WGS sequence"/>
</dbReference>
<feature type="transmembrane region" description="Helical" evidence="2">
    <location>
        <begin position="507"/>
        <end position="524"/>
    </location>
</feature>
<name>A0A1J1GZ50_PLAGA</name>
<feature type="compositionally biased region" description="Basic and acidic residues" evidence="1">
    <location>
        <begin position="345"/>
        <end position="371"/>
    </location>
</feature>
<accession>A0A1J1GZ50</accession>
<feature type="transmembrane region" description="Helical" evidence="2">
    <location>
        <begin position="648"/>
        <end position="669"/>
    </location>
</feature>
<organism evidence="3 4">
    <name type="scientific">Plasmodium gallinaceum</name>
    <dbReference type="NCBI Taxonomy" id="5849"/>
    <lineage>
        <taxon>Eukaryota</taxon>
        <taxon>Sar</taxon>
        <taxon>Alveolata</taxon>
        <taxon>Apicomplexa</taxon>
        <taxon>Aconoidasida</taxon>
        <taxon>Haemosporida</taxon>
        <taxon>Plasmodiidae</taxon>
        <taxon>Plasmodium</taxon>
        <taxon>Plasmodium (Haemamoeba)</taxon>
    </lineage>
</organism>
<proteinExistence type="predicted"/>
<dbReference type="RefSeq" id="XP_028530534.1">
    <property type="nucleotide sequence ID" value="XM_028674152.1"/>
</dbReference>
<evidence type="ECO:0000313" key="3">
    <source>
        <dbReference type="EMBL" id="CRG97733.1"/>
    </source>
</evidence>
<feature type="transmembrane region" description="Helical" evidence="2">
    <location>
        <begin position="212"/>
        <end position="229"/>
    </location>
</feature>
<protein>
    <submittedName>
        <fullName evidence="3">Uncharacterized protein</fullName>
    </submittedName>
</protein>
<feature type="transmembrane region" description="Helical" evidence="2">
    <location>
        <begin position="470"/>
        <end position="486"/>
    </location>
</feature>
<feature type="transmembrane region" description="Helical" evidence="2">
    <location>
        <begin position="601"/>
        <end position="627"/>
    </location>
</feature>